<feature type="region of interest" description="Disordered" evidence="1">
    <location>
        <begin position="435"/>
        <end position="460"/>
    </location>
</feature>
<comment type="caution">
    <text evidence="2">The sequence shown here is derived from an EMBL/GenBank/DDBJ whole genome shotgun (WGS) entry which is preliminary data.</text>
</comment>
<name>A0A918ZMM3_9ACTN</name>
<feature type="compositionally biased region" description="Pro residues" evidence="1">
    <location>
        <begin position="172"/>
        <end position="196"/>
    </location>
</feature>
<evidence type="ECO:0000313" key="3">
    <source>
        <dbReference type="Proteomes" id="UP000603227"/>
    </source>
</evidence>
<accession>A0A918ZMM3</accession>
<dbReference type="Proteomes" id="UP000603227">
    <property type="component" value="Unassembled WGS sequence"/>
</dbReference>
<proteinExistence type="predicted"/>
<gene>
    <name evidence="2" type="ORF">GCM10017771_83610</name>
</gene>
<reference evidence="2" key="2">
    <citation type="submission" date="2020-09" db="EMBL/GenBank/DDBJ databases">
        <authorList>
            <person name="Sun Q."/>
            <person name="Zhou Y."/>
        </authorList>
    </citation>
    <scope>NUCLEOTIDE SEQUENCE</scope>
    <source>
        <strain evidence="2">CGMCC 4.7403</strain>
    </source>
</reference>
<evidence type="ECO:0000313" key="2">
    <source>
        <dbReference type="EMBL" id="GHE60371.1"/>
    </source>
</evidence>
<feature type="region of interest" description="Disordered" evidence="1">
    <location>
        <begin position="132"/>
        <end position="196"/>
    </location>
</feature>
<reference evidence="2" key="1">
    <citation type="journal article" date="2014" name="Int. J. Syst. Evol. Microbiol.">
        <title>Complete genome sequence of Corynebacterium casei LMG S-19264T (=DSM 44701T), isolated from a smear-ripened cheese.</title>
        <authorList>
            <consortium name="US DOE Joint Genome Institute (JGI-PGF)"/>
            <person name="Walter F."/>
            <person name="Albersmeier A."/>
            <person name="Kalinowski J."/>
            <person name="Ruckert C."/>
        </authorList>
    </citation>
    <scope>NUCLEOTIDE SEQUENCE</scope>
    <source>
        <strain evidence="2">CGMCC 4.7403</strain>
    </source>
</reference>
<dbReference type="EMBL" id="BNAT01000050">
    <property type="protein sequence ID" value="GHE60371.1"/>
    <property type="molecule type" value="Genomic_DNA"/>
</dbReference>
<organism evidence="2 3">
    <name type="scientific">Streptomyces capitiformicae</name>
    <dbReference type="NCBI Taxonomy" id="2014920"/>
    <lineage>
        <taxon>Bacteria</taxon>
        <taxon>Bacillati</taxon>
        <taxon>Actinomycetota</taxon>
        <taxon>Actinomycetes</taxon>
        <taxon>Kitasatosporales</taxon>
        <taxon>Streptomycetaceae</taxon>
        <taxon>Streptomyces</taxon>
    </lineage>
</organism>
<dbReference type="AlphaFoldDB" id="A0A918ZMM3"/>
<protein>
    <submittedName>
        <fullName evidence="2">Uncharacterized protein</fullName>
    </submittedName>
</protein>
<evidence type="ECO:0000256" key="1">
    <source>
        <dbReference type="SAM" id="MobiDB-lite"/>
    </source>
</evidence>
<sequence>MPAPASPRLTGRLWTVRIVPRGRPAEGISGLECSAPGCATVANERHRVPAQARAAALAHLAVHARQAGAAREQASCRCRSEGCAWHTTPGRCGGQVCLVVVPDRYGRVWRLAEACARCVAAIPNTRIVSAAAPKPTAPGTSDVPPKTRPATVPEGFTAPDTSGAPRQRVTPEPVPMAVPETSPPPPVVSPASPAPVPQARTEKALAATAPAVPKPLTTPSGKPLLTAGQAVALRRLWDYLASRRPGSSTEGRLLALLCTPRAARSGQGAGRANLLAQDLTGLLKLTDPRAAVRDLVACGWLRASVEEVMAAAKVPVECGIPDFANPQAAPFRVAKSARSRLSGWCMRLLSHKRLRKQSAGVRLVAAYAAAHAASTGVGEVDLTHLAAACQLTAEEASAVAAGLREAGWFTDVAVADGRVRYQLAEEVCGFAEAAPRPPAPAPSAVRKAPARRPKSPIDDRMPLDERLRLARQKLGRGLAGDVERALGCSLCVDEGVVNHVPEPQHLPRRLELTSYATRTALSGRQAAVLQATLDHVARTAPASGPDVRLAAVWWGVRAIWCGELELSAPRLERIPVPGIATALNELTASGWLRADPDEVAATGDDEPALGVIPDLVGDDPSLWLARDAATHLGAWVRRLLRHPMLAEASSVHHLVALYLTAHALPDRRVDVPLDALVAGSAADCAVQVEAAVAELHRAGWLSQPPATADGLLGTRLSETASAIASPSPPVYEPLGYHPADPAKYERGAALVDGRQEDMARWVEDYRTRHGHGPSWRILRNAHIDHDDPMRMEPAHSKAIASLCKSGWLVGVGRPYGLRPGWRYREATHLATTPRPEC</sequence>
<keyword evidence="3" id="KW-1185">Reference proteome</keyword>